<gene>
    <name evidence="2" type="ORF">DMC30DRAFT_127164</name>
</gene>
<accession>A0A5C5FKT3</accession>
<feature type="signal peptide" evidence="1">
    <location>
        <begin position="1"/>
        <end position="22"/>
    </location>
</feature>
<keyword evidence="1" id="KW-0732">Signal</keyword>
<protein>
    <submittedName>
        <fullName evidence="2">Uncharacterized protein</fullName>
    </submittedName>
</protein>
<evidence type="ECO:0000313" key="2">
    <source>
        <dbReference type="EMBL" id="TNY17315.1"/>
    </source>
</evidence>
<organism evidence="2 3">
    <name type="scientific">Rhodotorula diobovata</name>
    <dbReference type="NCBI Taxonomy" id="5288"/>
    <lineage>
        <taxon>Eukaryota</taxon>
        <taxon>Fungi</taxon>
        <taxon>Dikarya</taxon>
        <taxon>Basidiomycota</taxon>
        <taxon>Pucciniomycotina</taxon>
        <taxon>Microbotryomycetes</taxon>
        <taxon>Sporidiobolales</taxon>
        <taxon>Sporidiobolaceae</taxon>
        <taxon>Rhodotorula</taxon>
    </lineage>
</organism>
<keyword evidence="3" id="KW-1185">Reference proteome</keyword>
<dbReference type="EMBL" id="SOZI01000216">
    <property type="protein sequence ID" value="TNY17315.1"/>
    <property type="molecule type" value="Genomic_DNA"/>
</dbReference>
<proteinExistence type="predicted"/>
<dbReference type="Proteomes" id="UP000311382">
    <property type="component" value="Unassembled WGS sequence"/>
</dbReference>
<name>A0A5C5FKT3_9BASI</name>
<evidence type="ECO:0000256" key="1">
    <source>
        <dbReference type="SAM" id="SignalP"/>
    </source>
</evidence>
<dbReference type="OrthoDB" id="10665309at2759"/>
<comment type="caution">
    <text evidence="2">The sequence shown here is derived from an EMBL/GenBank/DDBJ whole genome shotgun (WGS) entry which is preliminary data.</text>
</comment>
<feature type="chain" id="PRO_5023102374" evidence="1">
    <location>
        <begin position="23"/>
        <end position="268"/>
    </location>
</feature>
<dbReference type="AlphaFoldDB" id="A0A5C5FKT3"/>
<evidence type="ECO:0000313" key="3">
    <source>
        <dbReference type="Proteomes" id="UP000311382"/>
    </source>
</evidence>
<sequence length="268" mass="29917">MPVRPPNLPFAVLHLFPPTLLSFSSLASLVSTPPPQDSSMRHFKRVSMSKSAREQNATRTRPDHIVEYERNLGTTDALTKSGLTRSDTITFIQAALESLLAHVHLHEDRAEPFCNWAFAVVDRGGTPTTPIQNAFEIHVWRKLPERLGGLPFFADTTQAYFTEFPALEHPGEVHAAAWRQAAEPHSTDVVRLQHANENIASINATHVRWYSYVPEGDADARSVQETRADLFALFPPHDKPGPAQVNSRSYIVVTFHRDRPSCVAHSSS</sequence>
<reference evidence="2 3" key="1">
    <citation type="submission" date="2019-03" db="EMBL/GenBank/DDBJ databases">
        <title>Rhodosporidium diobovatum UCD-FST 08-225 genome sequencing, assembly, and annotation.</title>
        <authorList>
            <person name="Fakankun I.U."/>
            <person name="Fristensky B."/>
            <person name="Levin D.B."/>
        </authorList>
    </citation>
    <scope>NUCLEOTIDE SEQUENCE [LARGE SCALE GENOMIC DNA]</scope>
    <source>
        <strain evidence="2 3">UCD-FST 08-225</strain>
    </source>
</reference>